<dbReference type="SUPFAM" id="SSF56672">
    <property type="entry name" value="DNA/RNA polymerases"/>
    <property type="match status" value="1"/>
</dbReference>
<reference evidence="2 3" key="1">
    <citation type="journal article" date="2022" name="Cell">
        <title>Repeat-based holocentromeres influence genome architecture and karyotype evolution.</title>
        <authorList>
            <person name="Hofstatter P.G."/>
            <person name="Thangavel G."/>
            <person name="Lux T."/>
            <person name="Neumann P."/>
            <person name="Vondrak T."/>
            <person name="Novak P."/>
            <person name="Zhang M."/>
            <person name="Costa L."/>
            <person name="Castellani M."/>
            <person name="Scott A."/>
            <person name="Toegelov H."/>
            <person name="Fuchs J."/>
            <person name="Mata-Sucre Y."/>
            <person name="Dias Y."/>
            <person name="Vanzela A.L.L."/>
            <person name="Huettel B."/>
            <person name="Almeida C.C.S."/>
            <person name="Simkova H."/>
            <person name="Souza G."/>
            <person name="Pedrosa-Harand A."/>
            <person name="Macas J."/>
            <person name="Mayer K.F.X."/>
            <person name="Houben A."/>
            <person name="Marques A."/>
        </authorList>
    </citation>
    <scope>NUCLEOTIDE SEQUENCE [LARGE SCALE GENOMIC DNA]</scope>
    <source>
        <strain evidence="2">RhyTen1mFocal</strain>
    </source>
</reference>
<dbReference type="InterPro" id="IPR026960">
    <property type="entry name" value="RVT-Znf"/>
</dbReference>
<dbReference type="InterPro" id="IPR043502">
    <property type="entry name" value="DNA/RNA_pol_sf"/>
</dbReference>
<accession>A0AAD5WA82</accession>
<evidence type="ECO:0000259" key="1">
    <source>
        <dbReference type="PROSITE" id="PS50878"/>
    </source>
</evidence>
<name>A0AAD5WA82_9POAL</name>
<dbReference type="PANTHER" id="PTHR31635">
    <property type="entry name" value="REVERSE TRANSCRIPTASE DOMAIN-CONTAINING PROTEIN-RELATED"/>
    <property type="match status" value="1"/>
</dbReference>
<evidence type="ECO:0000313" key="2">
    <source>
        <dbReference type="EMBL" id="KAJ3685030.1"/>
    </source>
</evidence>
<sequence>MVKKEDGQLTGDEKIIREKFLLYFKDLYCPPSVHACRTDDTNNIAQMCHNIFEDLNNTAWPKIPQSAHHKIVDAPDYHEIKKALFDMGPDKSPGPDGSTARFFQRYWHIVGPEIVQQIKLVFIREEIPDDWLKCHVTLIPKTEEPQTPAEYRPISVGNILYRLVMKLIARRLQPYLKQVISCEQNAFVKGRCISDNILFVKEILHSFSLPNFRQSAFLLKADVNKAFDKLEWPFLQMAMQYLNMPQKIIALIISSYRRARVTINVNGKGDGFLKPTRGLRQGCPMSPYIFIISMEVLSRMINGAVNGGLLKGVKVAHTGPVVTHAIYADDLILMGDASQVEVQVLYSLLQSFAIASGLHINPQKSRLWFSRRCSQQTANSVQEIWGAEEVVGAEKYLGVMLNKKGDIRSNGRMLLDKLKAKLSGQVKWQIANGEAVHALSQPWFNSWSINQNANQSDRRLKVSELIEEQTGQWDMQQLTRLFNQYQIQEIVATDNKPNLQARGRDRLIWQHTKTGKYTVKEGYKVLLEMQNEPVAAHVFDWQLIWRQKNLEPKVKIFLWRLMHKGLPMATNLHRRMNNFNPMCQRCGLENEFEMHCLFYCETSRQVWFASPLGIRVHALPLDIVQTCTQVLDCLDEDGAKLFANTMWEIWKERNKAVIEHEIFKTRDVIQRVKVGMSMADMSNCLQGDPSNTIVWQKYEYYPEGWQVLVDASWERSMKSGRAFVVYHREILHSVGLRASDMHDPFHAEASGLAEAMQYVYDKMQIPMDTMVQFFSDCSNLVLAINQADTADLPSWRAVPVVNEIIWRVENASQGPKVQHAKREALQQPHGLANAARRGVMNYEGPPTLMMQQVGRLTEMIDDNFFQRVQEAPP</sequence>
<dbReference type="AlphaFoldDB" id="A0AAD5WA82"/>
<organism evidence="2 3">
    <name type="scientific">Rhynchospora tenuis</name>
    <dbReference type="NCBI Taxonomy" id="198213"/>
    <lineage>
        <taxon>Eukaryota</taxon>
        <taxon>Viridiplantae</taxon>
        <taxon>Streptophyta</taxon>
        <taxon>Embryophyta</taxon>
        <taxon>Tracheophyta</taxon>
        <taxon>Spermatophyta</taxon>
        <taxon>Magnoliopsida</taxon>
        <taxon>Liliopsida</taxon>
        <taxon>Poales</taxon>
        <taxon>Cyperaceae</taxon>
        <taxon>Cyperoideae</taxon>
        <taxon>Rhynchosporeae</taxon>
        <taxon>Rhynchospora</taxon>
    </lineage>
</organism>
<comment type="caution">
    <text evidence="2">The sequence shown here is derived from an EMBL/GenBank/DDBJ whole genome shotgun (WGS) entry which is preliminary data.</text>
</comment>
<dbReference type="PANTHER" id="PTHR31635:SF196">
    <property type="entry name" value="REVERSE TRANSCRIPTASE DOMAIN-CONTAINING PROTEIN-RELATED"/>
    <property type="match status" value="1"/>
</dbReference>
<dbReference type="Pfam" id="PF13966">
    <property type="entry name" value="zf-RVT"/>
    <property type="match status" value="1"/>
</dbReference>
<feature type="domain" description="Reverse transcriptase" evidence="1">
    <location>
        <begin position="120"/>
        <end position="401"/>
    </location>
</feature>
<gene>
    <name evidence="2" type="ORF">LUZ61_014194</name>
</gene>
<dbReference type="InterPro" id="IPR000477">
    <property type="entry name" value="RT_dom"/>
</dbReference>
<dbReference type="CDD" id="cd01650">
    <property type="entry name" value="RT_nLTR_like"/>
    <property type="match status" value="1"/>
</dbReference>
<dbReference type="Proteomes" id="UP001210211">
    <property type="component" value="Unassembled WGS sequence"/>
</dbReference>
<protein>
    <recommendedName>
        <fullName evidence="1">Reverse transcriptase domain-containing protein</fullName>
    </recommendedName>
</protein>
<dbReference type="PROSITE" id="PS50878">
    <property type="entry name" value="RT_POL"/>
    <property type="match status" value="1"/>
</dbReference>
<dbReference type="Pfam" id="PF00078">
    <property type="entry name" value="RVT_1"/>
    <property type="match status" value="1"/>
</dbReference>
<proteinExistence type="predicted"/>
<evidence type="ECO:0000313" key="3">
    <source>
        <dbReference type="Proteomes" id="UP001210211"/>
    </source>
</evidence>
<dbReference type="EMBL" id="JAMRDG010000002">
    <property type="protein sequence ID" value="KAJ3685030.1"/>
    <property type="molecule type" value="Genomic_DNA"/>
</dbReference>
<keyword evidence="3" id="KW-1185">Reference proteome</keyword>